<dbReference type="AlphaFoldDB" id="A0A1Z5KED5"/>
<name>A0A1Z5KED5_FISSO</name>
<feature type="region of interest" description="Disordered" evidence="1">
    <location>
        <begin position="110"/>
        <end position="129"/>
    </location>
</feature>
<feature type="compositionally biased region" description="Polar residues" evidence="1">
    <location>
        <begin position="139"/>
        <end position="165"/>
    </location>
</feature>
<feature type="region of interest" description="Disordered" evidence="1">
    <location>
        <begin position="135"/>
        <end position="165"/>
    </location>
</feature>
<dbReference type="EMBL" id="BDSP01000209">
    <property type="protein sequence ID" value="GAX24462.1"/>
    <property type="molecule type" value="Genomic_DNA"/>
</dbReference>
<comment type="caution">
    <text evidence="2">The sequence shown here is derived from an EMBL/GenBank/DDBJ whole genome shotgun (WGS) entry which is preliminary data.</text>
</comment>
<dbReference type="Proteomes" id="UP000198406">
    <property type="component" value="Unassembled WGS sequence"/>
</dbReference>
<sequence length="387" mass="43574">MDQGEIHKQLRLVVFRDAEVAATKNGGSVFNVGIPDLVKLNSEYKSLSDAQKKIVSNKLYGFKKLTKKTYRRLEEEYQEQKGCLQSLAALIVRLTMNNAETDHDGMDTDFETESPSFDPAGDYPEGSRVRFPESILRNGATQSPVRSPTRSSVKSPPRSTTRLTPNVNGLTADLAALRFSVQPVEGTLEDPFILFANVGKANLEFIIYKTYLKDEARAKYVHKKTITAVYETIVIFKQSQLLDIDKWHAWAPSANELQVQLRHLADKCIMVKKPMVDHHAQELFADAVKADRSDLAEGHQAFVNTTKEKFVYILIVLPENLGSIYKDGFSPDGDETGYDTTVTLLKKDVHQYSKHMHEQVVNISWYFALGRGKDVAQKKATKSSKLK</sequence>
<evidence type="ECO:0000313" key="2">
    <source>
        <dbReference type="EMBL" id="GAX24462.1"/>
    </source>
</evidence>
<dbReference type="InParanoid" id="A0A1Z5KED5"/>
<organism evidence="2 3">
    <name type="scientific">Fistulifera solaris</name>
    <name type="common">Oleaginous diatom</name>
    <dbReference type="NCBI Taxonomy" id="1519565"/>
    <lineage>
        <taxon>Eukaryota</taxon>
        <taxon>Sar</taxon>
        <taxon>Stramenopiles</taxon>
        <taxon>Ochrophyta</taxon>
        <taxon>Bacillariophyta</taxon>
        <taxon>Bacillariophyceae</taxon>
        <taxon>Bacillariophycidae</taxon>
        <taxon>Naviculales</taxon>
        <taxon>Naviculaceae</taxon>
        <taxon>Fistulifera</taxon>
    </lineage>
</organism>
<reference evidence="2 3" key="1">
    <citation type="journal article" date="2015" name="Plant Cell">
        <title>Oil accumulation by the oleaginous diatom Fistulifera solaris as revealed by the genome and transcriptome.</title>
        <authorList>
            <person name="Tanaka T."/>
            <person name="Maeda Y."/>
            <person name="Veluchamy A."/>
            <person name="Tanaka M."/>
            <person name="Abida H."/>
            <person name="Marechal E."/>
            <person name="Bowler C."/>
            <person name="Muto M."/>
            <person name="Sunaga Y."/>
            <person name="Tanaka M."/>
            <person name="Yoshino T."/>
            <person name="Taniguchi T."/>
            <person name="Fukuda Y."/>
            <person name="Nemoto M."/>
            <person name="Matsumoto M."/>
            <person name="Wong P.S."/>
            <person name="Aburatani S."/>
            <person name="Fujibuchi W."/>
        </authorList>
    </citation>
    <scope>NUCLEOTIDE SEQUENCE [LARGE SCALE GENOMIC DNA]</scope>
    <source>
        <strain evidence="2 3">JPCC DA0580</strain>
    </source>
</reference>
<keyword evidence="3" id="KW-1185">Reference proteome</keyword>
<protein>
    <submittedName>
        <fullName evidence="2">Uncharacterized protein</fullName>
    </submittedName>
</protein>
<evidence type="ECO:0000313" key="3">
    <source>
        <dbReference type="Proteomes" id="UP000198406"/>
    </source>
</evidence>
<evidence type="ECO:0000256" key="1">
    <source>
        <dbReference type="SAM" id="MobiDB-lite"/>
    </source>
</evidence>
<gene>
    <name evidence="2" type="ORF">FisN_2Hu049</name>
</gene>
<accession>A0A1Z5KED5</accession>
<proteinExistence type="predicted"/>